<reference evidence="7" key="1">
    <citation type="submission" date="2020-11" db="EMBL/GenBank/DDBJ databases">
        <authorList>
            <consortium name="DOE Joint Genome Institute"/>
            <person name="Ahrendt S."/>
            <person name="Riley R."/>
            <person name="Andreopoulos W."/>
            <person name="Labutti K."/>
            <person name="Pangilinan J."/>
            <person name="Ruiz-Duenas F.J."/>
            <person name="Barrasa J.M."/>
            <person name="Sanchez-Garcia M."/>
            <person name="Camarero S."/>
            <person name="Miyauchi S."/>
            <person name="Serrano A."/>
            <person name="Linde D."/>
            <person name="Babiker R."/>
            <person name="Drula E."/>
            <person name="Ayuso-Fernandez I."/>
            <person name="Pacheco R."/>
            <person name="Padilla G."/>
            <person name="Ferreira P."/>
            <person name="Barriuso J."/>
            <person name="Kellner H."/>
            <person name="Castanera R."/>
            <person name="Alfaro M."/>
            <person name="Ramirez L."/>
            <person name="Pisabarro A.G."/>
            <person name="Kuo A."/>
            <person name="Tritt A."/>
            <person name="Lipzen A."/>
            <person name="He G."/>
            <person name="Yan M."/>
            <person name="Ng V."/>
            <person name="Cullen D."/>
            <person name="Martin F."/>
            <person name="Rosso M.-N."/>
            <person name="Henrissat B."/>
            <person name="Hibbett D."/>
            <person name="Martinez A.T."/>
            <person name="Grigoriev I.V."/>
        </authorList>
    </citation>
    <scope>NUCLEOTIDE SEQUENCE</scope>
    <source>
        <strain evidence="7">CIRM-BRFM 674</strain>
    </source>
</reference>
<proteinExistence type="inferred from homology"/>
<dbReference type="AlphaFoldDB" id="A0A9P6CZ17"/>
<evidence type="ECO:0000256" key="3">
    <source>
        <dbReference type="ARBA" id="ARBA00023239"/>
    </source>
</evidence>
<dbReference type="GO" id="GO:0005634">
    <property type="term" value="C:nucleus"/>
    <property type="evidence" value="ECO:0007669"/>
    <property type="project" value="UniProtKB-SubCell"/>
</dbReference>
<keyword evidence="8" id="KW-1185">Reference proteome</keyword>
<sequence length="313" mass="34453">MKRSALTLVSYSSSDEDEEKEGPSEEGKSVQPEPLQKKRKLPPVSASLVPPGPIDNPALHQGRIRTTPHVEGQFAAHVYVSLPLGRHSMLHKLVQNILRDAKTAIPALCDIWPAEEASTRPELHISLSRPIFLRAHQREDLKRAVKNIAKAHKAFIVSFATLSELINDEKTRTFLTLEVGAGYQELRSLVGALTPSLKSIRQQEYYVNPRFHASIAWALLHKARGGASDLVRSDSICTTPFSPSEEAGLPLSHSTLEAPDLFPTIAQLPPEAINDLKKRYSAELCSPTVGSLEVESISLKIGKEVCSWSLIAR</sequence>
<feature type="active site" description="Proton donor/acceptor" evidence="5">
    <location>
        <position position="212"/>
    </location>
</feature>
<evidence type="ECO:0000256" key="2">
    <source>
        <dbReference type="ARBA" id="ARBA00022801"/>
    </source>
</evidence>
<comment type="subcellular location">
    <subcellularLocation>
        <location evidence="5">Nucleus</location>
    </subcellularLocation>
</comment>
<evidence type="ECO:0000313" key="7">
    <source>
        <dbReference type="EMBL" id="KAF9485886.1"/>
    </source>
</evidence>
<dbReference type="Pfam" id="PF09749">
    <property type="entry name" value="HVSL"/>
    <property type="match status" value="1"/>
</dbReference>
<dbReference type="Proteomes" id="UP000807469">
    <property type="component" value="Unassembled WGS sequence"/>
</dbReference>
<comment type="similarity">
    <text evidence="5">Belongs to the 2H phosphoesterase superfamily. USB1 family.</text>
</comment>
<keyword evidence="2 5" id="KW-0378">Hydrolase</keyword>
<evidence type="ECO:0000256" key="6">
    <source>
        <dbReference type="SAM" id="MobiDB-lite"/>
    </source>
</evidence>
<accession>A0A9P6CZ17</accession>
<dbReference type="EC" id="3.1.4.-" evidence="5"/>
<dbReference type="GO" id="GO:1990838">
    <property type="term" value="F:poly(U)-specific exoribonuclease activity, producing 3' uridine cyclic phosphate ends"/>
    <property type="evidence" value="ECO:0007669"/>
    <property type="project" value="UniProtKB-UniRule"/>
</dbReference>
<dbReference type="HAMAP" id="MF_03040">
    <property type="entry name" value="USB1"/>
    <property type="match status" value="1"/>
</dbReference>
<keyword evidence="4 5" id="KW-0539">Nucleus</keyword>
<dbReference type="Gene3D" id="3.90.1140.10">
    <property type="entry name" value="Cyclic phosphodiesterase"/>
    <property type="match status" value="1"/>
</dbReference>
<organism evidence="7 8">
    <name type="scientific">Pholiota conissans</name>
    <dbReference type="NCBI Taxonomy" id="109636"/>
    <lineage>
        <taxon>Eukaryota</taxon>
        <taxon>Fungi</taxon>
        <taxon>Dikarya</taxon>
        <taxon>Basidiomycota</taxon>
        <taxon>Agaricomycotina</taxon>
        <taxon>Agaricomycetes</taxon>
        <taxon>Agaricomycetidae</taxon>
        <taxon>Agaricales</taxon>
        <taxon>Agaricineae</taxon>
        <taxon>Strophariaceae</taxon>
        <taxon>Pholiota</taxon>
    </lineage>
</organism>
<evidence type="ECO:0000313" key="8">
    <source>
        <dbReference type="Proteomes" id="UP000807469"/>
    </source>
</evidence>
<evidence type="ECO:0000256" key="5">
    <source>
        <dbReference type="HAMAP-Rule" id="MF_03040"/>
    </source>
</evidence>
<dbReference type="PANTHER" id="PTHR13522">
    <property type="entry name" value="U6 SNRNA PHOSPHODIESTERASE 1"/>
    <property type="match status" value="1"/>
</dbReference>
<feature type="region of interest" description="Disordered" evidence="6">
    <location>
        <begin position="1"/>
        <end position="60"/>
    </location>
</feature>
<comment type="function">
    <text evidence="5">Phosphodiesterase responsible for the U6 snRNA 3' end processing. Acts as an exoribonuclease (RNase) responsible for trimming the poly(U) tract of the last nucleotides in the pre-U6 snRNA molecule, leading to the formation of mature U6 snRNA.</text>
</comment>
<keyword evidence="1 5" id="KW-0540">Nuclease</keyword>
<dbReference type="OrthoDB" id="49151at2759"/>
<dbReference type="InterPro" id="IPR027521">
    <property type="entry name" value="Usb1"/>
</dbReference>
<gene>
    <name evidence="5" type="primary">USB1</name>
    <name evidence="7" type="ORF">BDN70DRAFT_870814</name>
</gene>
<protein>
    <recommendedName>
        <fullName evidence="5">U6 snRNA phosphodiesterase</fullName>
        <ecNumber evidence="5">3.1.4.-</ecNumber>
    </recommendedName>
</protein>
<keyword evidence="3" id="KW-0456">Lyase</keyword>
<dbReference type="GO" id="GO:0034477">
    <property type="term" value="P:U6 snRNA 3'-end processing"/>
    <property type="evidence" value="ECO:0007669"/>
    <property type="project" value="UniProtKB-UniRule"/>
</dbReference>
<comment type="caution">
    <text evidence="7">The sequence shown here is derived from an EMBL/GenBank/DDBJ whole genome shotgun (WGS) entry which is preliminary data.</text>
</comment>
<name>A0A9P6CZ17_9AGAR</name>
<dbReference type="EMBL" id="MU155133">
    <property type="protein sequence ID" value="KAF9485886.1"/>
    <property type="molecule type" value="Genomic_DNA"/>
</dbReference>
<feature type="active site" description="Proton donor/acceptor" evidence="5">
    <location>
        <position position="124"/>
    </location>
</feature>
<dbReference type="GO" id="GO:0016829">
    <property type="term" value="F:lyase activity"/>
    <property type="evidence" value="ECO:0007669"/>
    <property type="project" value="UniProtKB-KW"/>
</dbReference>
<evidence type="ECO:0000256" key="4">
    <source>
        <dbReference type="ARBA" id="ARBA00023242"/>
    </source>
</evidence>
<dbReference type="PANTHER" id="PTHR13522:SF3">
    <property type="entry name" value="U6 SNRNA PHOSPHODIESTERASE 1"/>
    <property type="match status" value="1"/>
</dbReference>
<evidence type="ECO:0000256" key="1">
    <source>
        <dbReference type="ARBA" id="ARBA00022722"/>
    </source>
</evidence>